<protein>
    <submittedName>
        <fullName evidence="1">Uncharacterized protein</fullName>
    </submittedName>
</protein>
<gene>
    <name evidence="1" type="ORF">METZ01_LOCUS378185</name>
</gene>
<proteinExistence type="predicted"/>
<dbReference type="AlphaFoldDB" id="A0A382TV03"/>
<organism evidence="1">
    <name type="scientific">marine metagenome</name>
    <dbReference type="NCBI Taxonomy" id="408172"/>
    <lineage>
        <taxon>unclassified sequences</taxon>
        <taxon>metagenomes</taxon>
        <taxon>ecological metagenomes</taxon>
    </lineage>
</organism>
<feature type="non-terminal residue" evidence="1">
    <location>
        <position position="158"/>
    </location>
</feature>
<dbReference type="EMBL" id="UINC01139030">
    <property type="protein sequence ID" value="SVD25331.1"/>
    <property type="molecule type" value="Genomic_DNA"/>
</dbReference>
<sequence>MRKLSCPSILDNVQPSMVKQYPFPHLVIYDAIPERFAEILTNNFIIQSFDLNANNKRLDISASEASTNNALIDEWKEFIKFHSSSDFFLQVIKIFEDYLGGYNKLSNIDLKNARIGVRNLDSFKDKDILMDAQISINTPVNFSTSVRKVHTDNINKFF</sequence>
<accession>A0A382TV03</accession>
<name>A0A382TV03_9ZZZZ</name>
<reference evidence="1" key="1">
    <citation type="submission" date="2018-05" db="EMBL/GenBank/DDBJ databases">
        <authorList>
            <person name="Lanie J.A."/>
            <person name="Ng W.-L."/>
            <person name="Kazmierczak K.M."/>
            <person name="Andrzejewski T.M."/>
            <person name="Davidsen T.M."/>
            <person name="Wayne K.J."/>
            <person name="Tettelin H."/>
            <person name="Glass J.I."/>
            <person name="Rusch D."/>
            <person name="Podicherti R."/>
            <person name="Tsui H.-C.T."/>
            <person name="Winkler M.E."/>
        </authorList>
    </citation>
    <scope>NUCLEOTIDE SEQUENCE</scope>
</reference>
<evidence type="ECO:0000313" key="1">
    <source>
        <dbReference type="EMBL" id="SVD25331.1"/>
    </source>
</evidence>